<dbReference type="RefSeq" id="WP_084534047.1">
    <property type="nucleotide sequence ID" value="NZ_FQZY01000042.1"/>
</dbReference>
<gene>
    <name evidence="3" type="ORF">SAMN02745243_02686</name>
</gene>
<dbReference type="EMBL" id="FQZY01000042">
    <property type="protein sequence ID" value="SHK31375.1"/>
    <property type="molecule type" value="Genomic_DNA"/>
</dbReference>
<proteinExistence type="predicted"/>
<name>A0A1M6RFW6_9FIRM</name>
<protein>
    <recommendedName>
        <fullName evidence="5">DUF4355 domain-containing protein</fullName>
    </recommendedName>
</protein>
<sequence length="227" mass="24878">MKHFNNHYHQSKIFTGRHLLNLQFFADGDGAGAGDGNGGGAGDDGTGGDETVSFDDFLSDADNQAEFDRRVQKATQTAIKNAQEKWNALTDDKLTEAEKLAKMTKEEKAEYKANKLEKELADLKQQNALSDMAKTARKMLSEEDINVPEELLSHLVSADATDTKATVESFTKLFKDTVQAAVKDALKGNPPKTGTGGKATMTKEQILEIKNPAERQKLIAENLTLFQ</sequence>
<keyword evidence="1" id="KW-0175">Coiled coil</keyword>
<feature type="compositionally biased region" description="Gly residues" evidence="2">
    <location>
        <begin position="33"/>
        <end position="45"/>
    </location>
</feature>
<keyword evidence="4" id="KW-1185">Reference proteome</keyword>
<dbReference type="Proteomes" id="UP000184301">
    <property type="component" value="Unassembled WGS sequence"/>
</dbReference>
<feature type="region of interest" description="Disordered" evidence="2">
    <location>
        <begin position="33"/>
        <end position="55"/>
    </location>
</feature>
<reference evidence="3 4" key="1">
    <citation type="submission" date="2016-11" db="EMBL/GenBank/DDBJ databases">
        <authorList>
            <person name="Jaros S."/>
            <person name="Januszkiewicz K."/>
            <person name="Wedrychowicz H."/>
        </authorList>
    </citation>
    <scope>NUCLEOTIDE SEQUENCE [LARGE SCALE GENOMIC DNA]</scope>
    <source>
        <strain evidence="3 4">DSM 15480</strain>
    </source>
</reference>
<organism evidence="3 4">
    <name type="scientific">Hespellia stercorisuis DSM 15480</name>
    <dbReference type="NCBI Taxonomy" id="1121950"/>
    <lineage>
        <taxon>Bacteria</taxon>
        <taxon>Bacillati</taxon>
        <taxon>Bacillota</taxon>
        <taxon>Clostridia</taxon>
        <taxon>Lachnospirales</taxon>
        <taxon>Lachnospiraceae</taxon>
        <taxon>Hespellia</taxon>
    </lineage>
</organism>
<dbReference type="Pfam" id="PF14265">
    <property type="entry name" value="DUF4355"/>
    <property type="match status" value="1"/>
</dbReference>
<evidence type="ECO:0000256" key="2">
    <source>
        <dbReference type="SAM" id="MobiDB-lite"/>
    </source>
</evidence>
<evidence type="ECO:0000256" key="1">
    <source>
        <dbReference type="SAM" id="Coils"/>
    </source>
</evidence>
<dbReference type="AlphaFoldDB" id="A0A1M6RFW6"/>
<dbReference type="InterPro" id="IPR025580">
    <property type="entry name" value="Gp46"/>
</dbReference>
<feature type="coiled-coil region" evidence="1">
    <location>
        <begin position="94"/>
        <end position="133"/>
    </location>
</feature>
<evidence type="ECO:0000313" key="3">
    <source>
        <dbReference type="EMBL" id="SHK31375.1"/>
    </source>
</evidence>
<evidence type="ECO:0008006" key="5">
    <source>
        <dbReference type="Google" id="ProtNLM"/>
    </source>
</evidence>
<evidence type="ECO:0000313" key="4">
    <source>
        <dbReference type="Proteomes" id="UP000184301"/>
    </source>
</evidence>
<accession>A0A1M6RFW6</accession>
<dbReference type="STRING" id="1121950.SAMN02745243_02686"/>